<keyword evidence="4" id="KW-0496">Mitochondrion</keyword>
<evidence type="ECO:0000256" key="2">
    <source>
        <dbReference type="ARBA" id="ARBA00022792"/>
    </source>
</evidence>
<dbReference type="Proteomes" id="UP000801492">
    <property type="component" value="Unassembled WGS sequence"/>
</dbReference>
<keyword evidence="3" id="KW-0809">Transit peptide</keyword>
<comment type="caution">
    <text evidence="7">The sequence shown here is derived from an EMBL/GenBank/DDBJ whole genome shotgun (WGS) entry which is preliminary data.</text>
</comment>
<gene>
    <name evidence="7" type="ORF">ILUMI_12850</name>
</gene>
<dbReference type="SUPFAM" id="SSF81411">
    <property type="entry name" value="Mitochondrial cytochrome c oxidase subunit VIa"/>
    <property type="match status" value="1"/>
</dbReference>
<protein>
    <submittedName>
        <fullName evidence="7">Uncharacterized protein</fullName>
    </submittedName>
</protein>
<accession>A0A8K0CXQ3</accession>
<evidence type="ECO:0000256" key="5">
    <source>
        <dbReference type="ARBA" id="ARBA00023136"/>
    </source>
</evidence>
<dbReference type="InterPro" id="IPR036418">
    <property type="entry name" value="Cyt_c_oxidase_su6a_sf"/>
</dbReference>
<dbReference type="PANTHER" id="PTHR11504:SF0">
    <property type="entry name" value="CYTOCHROME C OXIDASE SUBUNIT"/>
    <property type="match status" value="1"/>
</dbReference>
<evidence type="ECO:0000313" key="8">
    <source>
        <dbReference type="Proteomes" id="UP000801492"/>
    </source>
</evidence>
<keyword evidence="2" id="KW-0999">Mitochondrion inner membrane</keyword>
<keyword evidence="8" id="KW-1185">Reference proteome</keyword>
<evidence type="ECO:0000256" key="6">
    <source>
        <dbReference type="RuleBase" id="RU004396"/>
    </source>
</evidence>
<dbReference type="GO" id="GO:0005743">
    <property type="term" value="C:mitochondrial inner membrane"/>
    <property type="evidence" value="ECO:0007669"/>
    <property type="project" value="UniProtKB-SubCell"/>
</dbReference>
<comment type="similarity">
    <text evidence="6">Belongs to the cytochrome c oxidase subunit 6A family.</text>
</comment>
<dbReference type="Gene3D" id="4.10.95.10">
    <property type="entry name" value="Cytochrome c oxidase, subunit VIa"/>
    <property type="match status" value="1"/>
</dbReference>
<sequence>MSLVIRRGIRNFAALHSCPKVGKGCNKGAKPKRQACVIGPSGVHPSVEGGYKVWRNISLLICLPLVLLCAYNVATTFKEPPRPKFAKYEYMRKRVKKFPWCGGTDKSFFHNPHLNALPDGYEVSDEEDCGHCDH</sequence>
<name>A0A8K0CXQ3_IGNLU</name>
<proteinExistence type="inferred from homology"/>
<evidence type="ECO:0000256" key="4">
    <source>
        <dbReference type="ARBA" id="ARBA00023128"/>
    </source>
</evidence>
<dbReference type="GO" id="GO:0006123">
    <property type="term" value="P:mitochondrial electron transport, cytochrome c to oxygen"/>
    <property type="evidence" value="ECO:0007669"/>
    <property type="project" value="TreeGrafter"/>
</dbReference>
<organism evidence="7 8">
    <name type="scientific">Ignelater luminosus</name>
    <name type="common">Cucubano</name>
    <name type="synonym">Pyrophorus luminosus</name>
    <dbReference type="NCBI Taxonomy" id="2038154"/>
    <lineage>
        <taxon>Eukaryota</taxon>
        <taxon>Metazoa</taxon>
        <taxon>Ecdysozoa</taxon>
        <taxon>Arthropoda</taxon>
        <taxon>Hexapoda</taxon>
        <taxon>Insecta</taxon>
        <taxon>Pterygota</taxon>
        <taxon>Neoptera</taxon>
        <taxon>Endopterygota</taxon>
        <taxon>Coleoptera</taxon>
        <taxon>Polyphaga</taxon>
        <taxon>Elateriformia</taxon>
        <taxon>Elateroidea</taxon>
        <taxon>Elateridae</taxon>
        <taxon>Agrypninae</taxon>
        <taxon>Pyrophorini</taxon>
        <taxon>Ignelater</taxon>
    </lineage>
</organism>
<dbReference type="PANTHER" id="PTHR11504">
    <property type="entry name" value="CYTOCHROME C OXIDASE POLYPEPTIDE VIA"/>
    <property type="match status" value="1"/>
</dbReference>
<dbReference type="OrthoDB" id="6702077at2759"/>
<dbReference type="InterPro" id="IPR001349">
    <property type="entry name" value="Cyt_c_oxidase_su6a"/>
</dbReference>
<reference evidence="7" key="1">
    <citation type="submission" date="2019-08" db="EMBL/GenBank/DDBJ databases">
        <title>The genome of the North American firefly Photinus pyralis.</title>
        <authorList>
            <consortium name="Photinus pyralis genome working group"/>
            <person name="Fallon T.R."/>
            <person name="Sander Lower S.E."/>
            <person name="Weng J.-K."/>
        </authorList>
    </citation>
    <scope>NUCLEOTIDE SEQUENCE</scope>
    <source>
        <strain evidence="7">TRF0915ILg1</strain>
        <tissue evidence="7">Whole body</tissue>
    </source>
</reference>
<dbReference type="EMBL" id="VTPC01008082">
    <property type="protein sequence ID" value="KAF2893321.1"/>
    <property type="molecule type" value="Genomic_DNA"/>
</dbReference>
<dbReference type="Pfam" id="PF02046">
    <property type="entry name" value="COX6A"/>
    <property type="match status" value="1"/>
</dbReference>
<evidence type="ECO:0000256" key="1">
    <source>
        <dbReference type="ARBA" id="ARBA00004273"/>
    </source>
</evidence>
<dbReference type="AlphaFoldDB" id="A0A8K0CXQ3"/>
<evidence type="ECO:0000313" key="7">
    <source>
        <dbReference type="EMBL" id="KAF2893321.1"/>
    </source>
</evidence>
<keyword evidence="5" id="KW-0472">Membrane</keyword>
<dbReference type="GO" id="GO:0030234">
    <property type="term" value="F:enzyme regulator activity"/>
    <property type="evidence" value="ECO:0007669"/>
    <property type="project" value="TreeGrafter"/>
</dbReference>
<evidence type="ECO:0000256" key="3">
    <source>
        <dbReference type="ARBA" id="ARBA00022946"/>
    </source>
</evidence>
<comment type="subcellular location">
    <subcellularLocation>
        <location evidence="1">Mitochondrion inner membrane</location>
    </subcellularLocation>
</comment>